<reference evidence="1 2" key="1">
    <citation type="submission" date="2019-04" db="EMBL/GenBank/DDBJ databases">
        <title>Genome of a novel bacterium Candidatus Jettenia ecosi reconstructed from metagenome of an anammox bioreactor.</title>
        <authorList>
            <person name="Mardanov A.V."/>
            <person name="Beletsky A.V."/>
            <person name="Ravin N.V."/>
            <person name="Botchkova E.A."/>
            <person name="Litti Y.V."/>
            <person name="Nozhevnikova A.N."/>
        </authorList>
    </citation>
    <scope>NUCLEOTIDE SEQUENCE [LARGE SCALE GENOMIC DNA]</scope>
    <source>
        <strain evidence="1">J2</strain>
    </source>
</reference>
<proteinExistence type="predicted"/>
<dbReference type="InterPro" id="IPR019042">
    <property type="entry name" value="Restrct_endonuc_II_CfrBI"/>
</dbReference>
<name>A0A533Q8P0_9BACT</name>
<dbReference type="Pfam" id="PF09516">
    <property type="entry name" value="RE_CfrBI"/>
    <property type="match status" value="1"/>
</dbReference>
<accession>A0A533Q8P0</accession>
<dbReference type="EMBL" id="SULG01000065">
    <property type="protein sequence ID" value="TLD41044.1"/>
    <property type="molecule type" value="Genomic_DNA"/>
</dbReference>
<evidence type="ECO:0000313" key="1">
    <source>
        <dbReference type="EMBL" id="TLD41044.1"/>
    </source>
</evidence>
<dbReference type="Proteomes" id="UP000319783">
    <property type="component" value="Unassembled WGS sequence"/>
</dbReference>
<comment type="caution">
    <text evidence="1">The sequence shown here is derived from an EMBL/GenBank/DDBJ whole genome shotgun (WGS) entry which is preliminary data.</text>
</comment>
<gene>
    <name evidence="1" type="ORF">JETT_2690</name>
</gene>
<dbReference type="AlphaFoldDB" id="A0A533Q8P0"/>
<protein>
    <submittedName>
        <fullName evidence="1">Putative type II restriction enzyme</fullName>
    </submittedName>
</protein>
<organism evidence="1 2">
    <name type="scientific">Candidatus Jettenia ecosi</name>
    <dbReference type="NCBI Taxonomy" id="2494326"/>
    <lineage>
        <taxon>Bacteria</taxon>
        <taxon>Pseudomonadati</taxon>
        <taxon>Planctomycetota</taxon>
        <taxon>Candidatus Brocadiia</taxon>
        <taxon>Candidatus Brocadiales</taxon>
        <taxon>Candidatus Brocadiaceae</taxon>
        <taxon>Candidatus Jettenia</taxon>
    </lineage>
</organism>
<sequence length="298" mass="34587">MTLTDQVIKNIIRKLIKGKDYRIEIVTLINAEFLQYVIDFFKKIVEAKLKNNGITVNWYKEEFLNPKLPPKEIAINSGLNNKTITNMYNTANRKIVIEASSEHYDTLYNAIKELTEAEHELDLKLTIKFRSVSVDLNVSESLIVINTLAVKRAELRGGLWSTAGKRAEKYLMTTLCKIFDVPAQYYDQSRVPESMREVDFYLINDSEFYRCEVKLMGKGNPESADAIFARESRIFVADKLSDLNKQQATKLNCEWIELRSAEGYKRFSRILQKLGVPHTVFNDDIDRKLDIIFEEMFK</sequence>
<evidence type="ECO:0000313" key="2">
    <source>
        <dbReference type="Proteomes" id="UP000319783"/>
    </source>
</evidence>